<organism evidence="1 2">
    <name type="scientific">Cichorium intybus</name>
    <name type="common">Chicory</name>
    <dbReference type="NCBI Taxonomy" id="13427"/>
    <lineage>
        <taxon>Eukaryota</taxon>
        <taxon>Viridiplantae</taxon>
        <taxon>Streptophyta</taxon>
        <taxon>Embryophyta</taxon>
        <taxon>Tracheophyta</taxon>
        <taxon>Spermatophyta</taxon>
        <taxon>Magnoliopsida</taxon>
        <taxon>eudicotyledons</taxon>
        <taxon>Gunneridae</taxon>
        <taxon>Pentapetalae</taxon>
        <taxon>asterids</taxon>
        <taxon>campanulids</taxon>
        <taxon>Asterales</taxon>
        <taxon>Asteraceae</taxon>
        <taxon>Cichorioideae</taxon>
        <taxon>Cichorieae</taxon>
        <taxon>Cichoriinae</taxon>
        <taxon>Cichorium</taxon>
    </lineage>
</organism>
<proteinExistence type="predicted"/>
<evidence type="ECO:0000313" key="1">
    <source>
        <dbReference type="EMBL" id="KAI3699127.1"/>
    </source>
</evidence>
<dbReference type="Proteomes" id="UP001055811">
    <property type="component" value="Linkage Group LG08"/>
</dbReference>
<dbReference type="EMBL" id="CM042016">
    <property type="protein sequence ID" value="KAI3699127.1"/>
    <property type="molecule type" value="Genomic_DNA"/>
</dbReference>
<name>A0ACB8ZM99_CICIN</name>
<evidence type="ECO:0000313" key="2">
    <source>
        <dbReference type="Proteomes" id="UP001055811"/>
    </source>
</evidence>
<sequence>MANTKQLVLVIEGTAALGPYWNTIVSDYLEKIIRSFCGNKEPAGPIAELTLVNFNARAPFSSTSLVLKSGWTKNADVFMEWLSAINFNGGGASCDVAIAEGLAEVLMMFPSVHGSQNHERHCILVAASNPYPWPTSVYKPPDYLGTRSENHSSDAKTVAKYFKQCLVSLSVISPRQLPKLKEIYDAAKRNPSENDPTIDNVKNPDYLLLISQDFMEARVALTQPEITNLPSNQGPTIIDLTQESSPVSDPLVGNIPPVIFQEPGTGSSMAFASSSSLSTFQDMTSSLPLFQTVTSSTLPGTSTFQDMTSSLPLFQTVTPSTLPGTSTGAAMATNMATTIIPSTGTAMPTTGMQSVGPAQQTSTQLNFLKVWEGDLIDESERRITRVEAYRHWGDSQSLANDWPLTLKIEKVLPQKDVKNEKYIRKFENVFFRANDGHPGNEPSFVSHMREKKLYSVVNLPTSQMLVYAAYKPCALIGFLVTQISEEGDVQDSSRSTRFVTSESFLHGTGTRYVQTV</sequence>
<keyword evidence="2" id="KW-1185">Reference proteome</keyword>
<reference evidence="2" key="1">
    <citation type="journal article" date="2022" name="Mol. Ecol. Resour.">
        <title>The genomes of chicory, endive, great burdock and yacon provide insights into Asteraceae palaeo-polyploidization history and plant inulin production.</title>
        <authorList>
            <person name="Fan W."/>
            <person name="Wang S."/>
            <person name="Wang H."/>
            <person name="Wang A."/>
            <person name="Jiang F."/>
            <person name="Liu H."/>
            <person name="Zhao H."/>
            <person name="Xu D."/>
            <person name="Zhang Y."/>
        </authorList>
    </citation>
    <scope>NUCLEOTIDE SEQUENCE [LARGE SCALE GENOMIC DNA]</scope>
    <source>
        <strain evidence="2">cv. Punajuju</strain>
    </source>
</reference>
<gene>
    <name evidence="1" type="ORF">L2E82_43187</name>
</gene>
<protein>
    <submittedName>
        <fullName evidence="1">Uncharacterized protein</fullName>
    </submittedName>
</protein>
<accession>A0ACB8ZM99</accession>
<comment type="caution">
    <text evidence="1">The sequence shown here is derived from an EMBL/GenBank/DDBJ whole genome shotgun (WGS) entry which is preliminary data.</text>
</comment>
<reference evidence="1 2" key="2">
    <citation type="journal article" date="2022" name="Mol. Ecol. Resour.">
        <title>The genomes of chicory, endive, great burdock and yacon provide insights into Asteraceae paleo-polyploidization history and plant inulin production.</title>
        <authorList>
            <person name="Fan W."/>
            <person name="Wang S."/>
            <person name="Wang H."/>
            <person name="Wang A."/>
            <person name="Jiang F."/>
            <person name="Liu H."/>
            <person name="Zhao H."/>
            <person name="Xu D."/>
            <person name="Zhang Y."/>
        </authorList>
    </citation>
    <scope>NUCLEOTIDE SEQUENCE [LARGE SCALE GENOMIC DNA]</scope>
    <source>
        <strain evidence="2">cv. Punajuju</strain>
        <tissue evidence="1">Leaves</tissue>
    </source>
</reference>